<feature type="compositionally biased region" description="Low complexity" evidence="2">
    <location>
        <begin position="938"/>
        <end position="955"/>
    </location>
</feature>
<organism evidence="5 6">
    <name type="scientific">Symbiodinium microadriaticum</name>
    <name type="common">Dinoflagellate</name>
    <name type="synonym">Zooxanthella microadriatica</name>
    <dbReference type="NCBI Taxonomy" id="2951"/>
    <lineage>
        <taxon>Eukaryota</taxon>
        <taxon>Sar</taxon>
        <taxon>Alveolata</taxon>
        <taxon>Dinophyceae</taxon>
        <taxon>Suessiales</taxon>
        <taxon>Symbiodiniaceae</taxon>
        <taxon>Symbiodinium</taxon>
    </lineage>
</organism>
<dbReference type="OrthoDB" id="414811at2759"/>
<feature type="domain" description="CCHC-type" evidence="4">
    <location>
        <begin position="479"/>
        <end position="493"/>
    </location>
</feature>
<dbReference type="PANTHER" id="PTHR35596:SF1">
    <property type="entry name" value="MICROBIAL-TYPE PARG CATALYTIC DOMAIN-CONTAINING PROTEIN"/>
    <property type="match status" value="1"/>
</dbReference>
<dbReference type="SUPFAM" id="SSF46458">
    <property type="entry name" value="Globin-like"/>
    <property type="match status" value="2"/>
</dbReference>
<dbReference type="Gene3D" id="1.10.490.10">
    <property type="entry name" value="Globins"/>
    <property type="match status" value="3"/>
</dbReference>
<dbReference type="Pfam" id="PF10283">
    <property type="entry name" value="zf-CCHH"/>
    <property type="match status" value="1"/>
</dbReference>
<feature type="region of interest" description="Disordered" evidence="2">
    <location>
        <begin position="500"/>
        <end position="550"/>
    </location>
</feature>
<feature type="compositionally biased region" description="Gly residues" evidence="2">
    <location>
        <begin position="1055"/>
        <end position="1069"/>
    </location>
</feature>
<reference evidence="5 6" key="1">
    <citation type="submission" date="2016-02" db="EMBL/GenBank/DDBJ databases">
        <title>Genome analysis of coral dinoflagellate symbionts highlights evolutionary adaptations to a symbiotic lifestyle.</title>
        <authorList>
            <person name="Aranda M."/>
            <person name="Li Y."/>
            <person name="Liew Y.J."/>
            <person name="Baumgarten S."/>
            <person name="Simakov O."/>
            <person name="Wilson M."/>
            <person name="Piel J."/>
            <person name="Ashoor H."/>
            <person name="Bougouffa S."/>
            <person name="Bajic V.B."/>
            <person name="Ryu T."/>
            <person name="Ravasi T."/>
            <person name="Bayer T."/>
            <person name="Micklem G."/>
            <person name="Kim H."/>
            <person name="Bhak J."/>
            <person name="Lajeunesse T.C."/>
            <person name="Voolstra C.R."/>
        </authorList>
    </citation>
    <scope>NUCLEOTIDE SEQUENCE [LARGE SCALE GENOMIC DNA]</scope>
    <source>
        <strain evidence="5 6">CCMP2467</strain>
    </source>
</reference>
<feature type="region of interest" description="Disordered" evidence="2">
    <location>
        <begin position="4265"/>
        <end position="4296"/>
    </location>
</feature>
<accession>A0A1Q9DB21</accession>
<keyword evidence="3" id="KW-0472">Membrane</keyword>
<feature type="region of interest" description="Disordered" evidence="2">
    <location>
        <begin position="1105"/>
        <end position="1126"/>
    </location>
</feature>
<feature type="region of interest" description="Disordered" evidence="2">
    <location>
        <begin position="411"/>
        <end position="478"/>
    </location>
</feature>
<keyword evidence="1" id="KW-0862">Zinc</keyword>
<keyword evidence="6" id="KW-1185">Reference proteome</keyword>
<evidence type="ECO:0000313" key="6">
    <source>
        <dbReference type="Proteomes" id="UP000186817"/>
    </source>
</evidence>
<dbReference type="InterPro" id="IPR019261">
    <property type="entry name" value="PARG_cat_microbial"/>
</dbReference>
<feature type="region of interest" description="Disordered" evidence="2">
    <location>
        <begin position="936"/>
        <end position="1009"/>
    </location>
</feature>
<dbReference type="Pfam" id="PF07727">
    <property type="entry name" value="RVT_2"/>
    <property type="match status" value="1"/>
</dbReference>
<dbReference type="InterPro" id="IPR019406">
    <property type="entry name" value="APLF_PBZ"/>
</dbReference>
<evidence type="ECO:0000259" key="4">
    <source>
        <dbReference type="PROSITE" id="PS50158"/>
    </source>
</evidence>
<feature type="compositionally biased region" description="Polar residues" evidence="2">
    <location>
        <begin position="3253"/>
        <end position="3268"/>
    </location>
</feature>
<feature type="transmembrane region" description="Helical" evidence="3">
    <location>
        <begin position="3928"/>
        <end position="3947"/>
    </location>
</feature>
<keyword evidence="3" id="KW-0812">Transmembrane</keyword>
<dbReference type="Gene3D" id="4.10.60.10">
    <property type="entry name" value="Zinc finger, CCHC-type"/>
    <property type="match status" value="1"/>
</dbReference>
<feature type="compositionally biased region" description="Pro residues" evidence="2">
    <location>
        <begin position="1705"/>
        <end position="1716"/>
    </location>
</feature>
<feature type="region of interest" description="Disordered" evidence="2">
    <location>
        <begin position="147"/>
        <end position="175"/>
    </location>
</feature>
<feature type="region of interest" description="Disordered" evidence="2">
    <location>
        <begin position="1207"/>
        <end position="1241"/>
    </location>
</feature>
<evidence type="ECO:0000256" key="1">
    <source>
        <dbReference type="PROSITE-ProRule" id="PRU00047"/>
    </source>
</evidence>
<feature type="transmembrane region" description="Helical" evidence="3">
    <location>
        <begin position="4096"/>
        <end position="4116"/>
    </location>
</feature>
<feature type="region of interest" description="Disordered" evidence="2">
    <location>
        <begin position="3253"/>
        <end position="3274"/>
    </location>
</feature>
<feature type="transmembrane region" description="Helical" evidence="3">
    <location>
        <begin position="4026"/>
        <end position="4047"/>
    </location>
</feature>
<evidence type="ECO:0000313" key="5">
    <source>
        <dbReference type="EMBL" id="OLP92402.1"/>
    </source>
</evidence>
<feature type="region of interest" description="Disordered" evidence="2">
    <location>
        <begin position="2855"/>
        <end position="2875"/>
    </location>
</feature>
<feature type="region of interest" description="Disordered" evidence="2">
    <location>
        <begin position="1023"/>
        <end position="1074"/>
    </location>
</feature>
<dbReference type="Gene3D" id="3.40.220.10">
    <property type="entry name" value="Leucine Aminopeptidase, subunit E, domain 1"/>
    <property type="match status" value="1"/>
</dbReference>
<dbReference type="EMBL" id="LSRX01000623">
    <property type="protein sequence ID" value="OLP92402.1"/>
    <property type="molecule type" value="Genomic_DNA"/>
</dbReference>
<dbReference type="GO" id="GO:0020037">
    <property type="term" value="F:heme binding"/>
    <property type="evidence" value="ECO:0007669"/>
    <property type="project" value="InterPro"/>
</dbReference>
<dbReference type="GO" id="GO:0008270">
    <property type="term" value="F:zinc ion binding"/>
    <property type="evidence" value="ECO:0007669"/>
    <property type="project" value="UniProtKB-KW"/>
</dbReference>
<protein>
    <submittedName>
        <fullName evidence="5">Retrovirus-related Pol polyprotein from transposon TNT 1-94</fullName>
    </submittedName>
</protein>
<evidence type="ECO:0000256" key="3">
    <source>
        <dbReference type="SAM" id="Phobius"/>
    </source>
</evidence>
<dbReference type="GO" id="GO:0003676">
    <property type="term" value="F:nucleic acid binding"/>
    <property type="evidence" value="ECO:0007669"/>
    <property type="project" value="InterPro"/>
</dbReference>
<dbReference type="SUPFAM" id="SSF56672">
    <property type="entry name" value="DNA/RNA polymerases"/>
    <property type="match status" value="1"/>
</dbReference>
<feature type="compositionally biased region" description="Low complexity" evidence="2">
    <location>
        <begin position="4279"/>
        <end position="4290"/>
    </location>
</feature>
<proteinExistence type="predicted"/>
<dbReference type="InterPro" id="IPR009050">
    <property type="entry name" value="Globin-like_sf"/>
</dbReference>
<feature type="compositionally biased region" description="Low complexity" evidence="2">
    <location>
        <begin position="157"/>
        <end position="170"/>
    </location>
</feature>
<dbReference type="Pfam" id="PF10021">
    <property type="entry name" value="PARG_cat_microb"/>
    <property type="match status" value="1"/>
</dbReference>
<gene>
    <name evidence="5" type="ORF">AK812_SmicGene25788</name>
</gene>
<dbReference type="InterPro" id="IPR012292">
    <property type="entry name" value="Globin/Proto"/>
</dbReference>
<dbReference type="InterPro" id="IPR036875">
    <property type="entry name" value="Znf_CCHC_sf"/>
</dbReference>
<dbReference type="SMART" id="SM00343">
    <property type="entry name" value="ZnF_C2HC"/>
    <property type="match status" value="1"/>
</dbReference>
<dbReference type="InterPro" id="IPR001878">
    <property type="entry name" value="Znf_CCHC"/>
</dbReference>
<feature type="transmembrane region" description="Helical" evidence="3">
    <location>
        <begin position="4059"/>
        <end position="4084"/>
    </location>
</feature>
<dbReference type="InterPro" id="IPR043472">
    <property type="entry name" value="Macro_dom-like"/>
</dbReference>
<feature type="compositionally biased region" description="Polar residues" evidence="2">
    <location>
        <begin position="1105"/>
        <end position="1122"/>
    </location>
</feature>
<dbReference type="GO" id="GO:0019825">
    <property type="term" value="F:oxygen binding"/>
    <property type="evidence" value="ECO:0007669"/>
    <property type="project" value="InterPro"/>
</dbReference>
<dbReference type="Pfam" id="PF00098">
    <property type="entry name" value="zf-CCHC"/>
    <property type="match status" value="1"/>
</dbReference>
<comment type="caution">
    <text evidence="5">The sequence shown here is derived from an EMBL/GenBank/DDBJ whole genome shotgun (WGS) entry which is preliminary data.</text>
</comment>
<feature type="region of interest" description="Disordered" evidence="2">
    <location>
        <begin position="1651"/>
        <end position="1678"/>
    </location>
</feature>
<sequence length="4296" mass="472878">MSAIRIGRENVARFVFDMVKAHFETIRMFSPWQAMAQAVQQRETVLPEGEVGFCDKSAWKAPAAPQAGQAQHFHMGTPPQSSTVPTLPQEPPANQGGLDTNTVNLFRQMMQAQDEQIRAQASQVQQLTDLVKNLALAGAQNAAQAASGSAPVTAEQAAAASPGDPSGPTPMDVDTGIRSRRAENYIPSLPQLNFASMTTRHAEIRVWSSYRDELTSWLCLLDDRFADELQEAEQSAVPVEQSKLDVGKAARSSKLWFLLKQSMSKFQRAQDLIRLIEIQQRGASAGYEFWRMLNKELSVRSRVEGQALREQALNLYPPKYLKRPLDVMRWYMTELMKYESQVTSRFPELKIHEQEAVLGVLKHLDEDAKRYLLLHQTTSGLDAMLRGLQFYDEQLRVLSFQKEHQHGGYLNAFGAGKGDNPKGKKGDKDKKGKGKGDGKDKKGKGKDGKDKPKGKDRGGGAASSSAPRAKSKAKKTDVCHNCGGKGHWARDCPVKQASAVSHHEGSGATTGGAAGSSGNDAGNAASAAKAAPKPPSNQPTTKGNAEKGAGKGVRTFLEGAYFAMPSLALPFMQPEDKVYWLLDSGSSYHVVSKQTLETGHVKILSKRKMPKTVCQTATGDLVEVGSDTHATIEVNFLTTRPLEKQGDVLSTFACTCRLEAIVSDQIRHNLINLNLLCWKGWRPTLYEGLLTAEQKGITLYPHLYGDCTWLESVEPEHPSAMLASVSSHVGRSVGQSPQSVEKHEFLQHEQQEFLHEGESAVAQLPSRVVELLQSASKWKLVRPIVEEATCDPLLSTTLSATEWEEVEEKKTHFFPRYLTPQGEWSTMLPLDHSQWEYQRYCHLCSKVGTSGHMMTEVHNRNINDWKRRGCPPVHIAADRFTDNQRLEMVLQAFLPSFTREQILVTKERILQEEWYHSSGRYEGPIPDEGKEAEVMVVSSSAAPSTGPSSSAGPATESLTRPGGIWTEPPPPPKSRPGGSWTKPPPPPPEEQPKKKARGRTSGKPWPDTYGVALRSSALLENAAPLRPLTPRSNGGSPQGCIGESAAKDSTKVLGSFGGTRGSGYGGSGSKGATDATKTVGGTSYATTPDFGATSTTTTPDFRAASSATAPGISTTAPTTGGTWSPLRLDHSNISERRGDLFFPFGGELLYPGTARSGRGKGTSALGRGPAADSQCITERPAASCTSGAPFGSKGVCTGPGGCRDGTKGIGGDSRNIGEQLSDPRLWDSTPSATGSKDGFGPSAIEKQHASVGILSGIPSEISRPSALCAPPREHAKEASFESVSAGRCDYGAVAAPTMPLQDTSMFDEPNDLREAGRPGDPATEVTLDSTELAVDLGNTGADPIVAGESKKALDHRLRGHVPFWGSCEYCSRARGITPARKRQQGHPHEMQLDQCVYKHRFFVVLVHVATFAIAVSHRAEGTSGTEVADGLRDWCMHFGVSRERPHFLSDPEPLAISIAERLAENHNGTSEAFPAERHAPVAERAIRTLKGIVATLELELRENGVQVSNNPETLEYLFRYAAHVHNRFSISVGSTMSPFQKLRGHDHQPHLTYPFGAVVFAKVSKSSREEVDSKYARGVYLGPVLGSTGHLVHIRLDSGETKKVIAPGLKLLYPLRYDASLLEGATVPDGFLPPPDGDRFRELHLPYVPGGGPSKDWVDQHGKTPKCPGCSEASTSSRHSQRCVRRYQKWLRDSIDGTLEDLAQEPPPAVADQPPPKRVRFGSPEIHDIPAPSLPSESDLEVPEIGLAPLDGTSEYEPSLAPEDEEDLMSDVAPEPPEKPPDRLPIRYLEELFGCTRFVRNGLSGCDAYDLEAFCNLLVGRSSVEKLSVELERGVDCVSVPVGRSVAACVSGGRSVDSVGWSVGSACSVVTDKDPEKYGAYMPIRDRSVWVSRPRVSYDDVDGIQLDEKESWEGIKTEVTALDSLQVGVLRSRAEIDQYQKEHPGCRVIKSRWVLTQKAPGLVRARLVAKDFAHGRPSALDLGLSSNTASVEALKMILSRAAKGRMKMWGLDISTAFLFANIVQPTVIELPGNFSLETGETAYLVLHKALYGLRSASLSWQRHLSRIMVDLGLRPSPLEPTLFSGWVELNKIWVYIIALAYVDDLLVASSEQSGVEYVHQSLAALLKVKVTGKLEDGQLEFLGRLIRLDGNNIALGVKPEYVRSVFSAFGWTDKDLEKVKPTSTTPDIRTLYDAEDPESPSKPLTPEAAGRFRSCLGKIGWLTQTRTDITYFHSMLSRGQAAPRAVHEDALRKFLRWLVGCPLLDQIFPSGDGTTLEEETATLVAFCDSNWGSESSTGRKSTSGGVIYIVAGSSWYCVKGYSRLQSVVALSSAEAELFAIAEAAKEVAGLGQLAFHIWGKLTKPFAIYTDSASARQIAGMEGFLRRMRHVDIRLCFIQDLVHQNELIINGVPGSENMSDLLTKNLNRPQTIKHTEALGLENIQNVNLCSVSAVRSCLFLAGLLESILDSACFEWERFTGLCELRTTFGTLLIEFCTDPQSSFVIAGNDYSVFVLPVTLEVDGTSHETVERLMSAMSVARDWGMKVVLWSSTPCTGGSPWQRKHAHENPQHQERLQALYTVHRKLWKSWLKLNTHPQVSVWVMEWPQRCSYWGWQSTKSFLRSRDHHAGLVHGCMAGMVGQDQLLVKKVWKLVSNDADFINIMNKTFACDGHYAQNSVCAPLPREEEKVRGFRAERLKSCKTYLSKIVGLLESVGLKISGIVSRVLVSFTGVLVGGNGTMRSSRVSEPDGLTVSRSHGDSVLFMEGYSCKISNLTSIEPSGHWAVGRIFVTMAHVKVQVLQIRIELAVSSSSGSPCYQSIGPLPAPQFVEQEELFGEHRVSRPSCAFGNSCRRSNPQHFLDESHPTDPDHQAGHVQPPAVRPGLHLAQRNGSFDWVRTGNEKADRDLRGDVAALSLGVCQARGYWLGNSKVALQQVDNLLQGTRILTIEEAGGALASNSRPPRLAVARETTALDAALARSTRGERVAVIGAASAYHPCGGFRTGGRHALEEAMCVQSTLSVSLQRAVWLSRHGGVEVQIPERLKADGRKGWFCYIPERGAILSPLVEVFRNGSDKGYAFMKSAVELAAVVSVAMPNMNPSVKDSPLDTPTDLHAYRALLADKLKVALYGASLAGATAVVVPGVGCGVFKNEPGDVGAALAEAMRCAGSGLREVVLAGVPQAMAAAAAASLKQPSQRSMRALMEPIFNTETSDSFLLLNFLVCPLLKSSFAMEESVMEERVEQDTVFCEKTEQLSASSDADGFSNSTPGNDENEDAFGEKMEPLKLPSHDVQILRSSWHQLMDAVGHDREQLGDVLYVGLTGSLAVLKDQFITPRAVMSLRLFNGFRVVVEKADDPAALLNFTETLAFKHLSYEVTQVRAGLVADTFLEVLTQNVTEELPQGAGAVWRQILMYVGSAFRYVKQTYGKRLSVIQTDWDNIQNAANAEDEESEVVRSFPKMCAFSNEVMGQPTEGWMEELLAVFSVLVERVGNPSHLVEECDLLSLAMVARSEEIKFERFKPVMLAALRSLLPQTWSTAHEEAWEWLWATISRNLTESTMKVRAFKPYNAKLYAAMTDEHKETFRTTVYTKFFAKCVASQDLFKQSQTRLRYIADRVMAAAYDMMQRDTSEMVDDLSALGLRHVGYGVPIDLFGPFTDTCVEVIKPIVLELPNCVTSKKDMLCPADRAHYLPECELQQHMMIEGFRWSIGLVARILMRTITEGSTAVMQAIHADNSKLLRRALRDAPRAQRVLWQLRVRVGSQSISPLYWALRSGCHGAAKTIVQDILTIRADRDRYYYGADELFRLQPDIVDNLLREAPVLAHDFLDGLIWRSHKTQDGLRPVIYYLEHLLQDQDESQMLSRSLKSFVVFRDPRTITHPILVFALDLIWEKLVMRYFLLDRLWTLVTFVIYIAAQSVLNQKVYLENHELHLWVGIARLMVYLIGLGRLLFWHGTQMYRAFVHKDYMVMRWLRIPSYLAQWDQQLSLLLTANLFMMLAVEPVCHCFGIEEDMIGLHCVAVTPAMEIAYEVLSSFGVFLFSLLVLDLATVSIKMSEYKVLCARAVGQVFLCLGAVIACIFIFTFAIAAMSREVDLVGLEEFSTIGNIAQLLIQIAWGLTSMEQMKTIAQQSSLLFTAIVLYSILVYTCFYNLLVSQFCGVYMALSEDIQGHARLERGFIIMETLKGINMHRWKRFMTSMSLERRVDFGEGDIGLAGGIKVFEAALEHPISKDQIVRFGGHTDPTLPWPEKDHDDKDALEKMIQRTIQNTLKKSLGKNGDTVGTSSSHQSSMSHHSVLSDKN</sequence>
<dbReference type="InterPro" id="IPR044399">
    <property type="entry name" value="Mb-like_M"/>
</dbReference>
<dbReference type="PANTHER" id="PTHR35596">
    <property type="entry name" value="DUF2263 DOMAIN-CONTAINING PROTEIN"/>
    <property type="match status" value="1"/>
</dbReference>
<feature type="compositionally biased region" description="Basic and acidic residues" evidence="2">
    <location>
        <begin position="2858"/>
        <end position="2871"/>
    </location>
</feature>
<feature type="region of interest" description="Disordered" evidence="2">
    <location>
        <begin position="1700"/>
        <end position="1783"/>
    </location>
</feature>
<keyword evidence="1" id="KW-0479">Metal-binding</keyword>
<dbReference type="InterPro" id="IPR043502">
    <property type="entry name" value="DNA/RNA_pol_sf"/>
</dbReference>
<feature type="compositionally biased region" description="Basic and acidic residues" evidence="2">
    <location>
        <begin position="419"/>
        <end position="458"/>
    </location>
</feature>
<dbReference type="SUPFAM" id="SSF57756">
    <property type="entry name" value="Retrovirus zinc finger-like domains"/>
    <property type="match status" value="1"/>
</dbReference>
<name>A0A1Q9DB21_SYMMI</name>
<dbReference type="CDD" id="cd09272">
    <property type="entry name" value="RNase_HI_RT_Ty1"/>
    <property type="match status" value="1"/>
</dbReference>
<evidence type="ECO:0000256" key="2">
    <source>
        <dbReference type="SAM" id="MobiDB-lite"/>
    </source>
</evidence>
<feature type="region of interest" description="Disordered" evidence="2">
    <location>
        <begin position="2187"/>
        <end position="2207"/>
    </location>
</feature>
<keyword evidence="3" id="KW-1133">Transmembrane helix</keyword>
<dbReference type="CDD" id="cd01040">
    <property type="entry name" value="Mb-like"/>
    <property type="match status" value="1"/>
</dbReference>
<feature type="transmembrane region" description="Helical" evidence="3">
    <location>
        <begin position="4128"/>
        <end position="4148"/>
    </location>
</feature>
<keyword evidence="1" id="KW-0863">Zinc-finger</keyword>
<feature type="transmembrane region" description="Helical" evidence="3">
    <location>
        <begin position="3899"/>
        <end position="3916"/>
    </location>
</feature>
<dbReference type="Proteomes" id="UP000186817">
    <property type="component" value="Unassembled WGS sequence"/>
</dbReference>
<feature type="compositionally biased region" description="Low complexity" evidence="2">
    <location>
        <begin position="516"/>
        <end position="531"/>
    </location>
</feature>
<dbReference type="PROSITE" id="PS50158">
    <property type="entry name" value="ZF_CCHC"/>
    <property type="match status" value="1"/>
</dbReference>
<dbReference type="InterPro" id="IPR013103">
    <property type="entry name" value="RVT_2"/>
</dbReference>